<dbReference type="Gene3D" id="2.160.10.10">
    <property type="entry name" value="Hexapeptide repeat proteins"/>
    <property type="match status" value="1"/>
</dbReference>
<dbReference type="InterPro" id="IPR001451">
    <property type="entry name" value="Hexapep"/>
</dbReference>
<dbReference type="AlphaFoldDB" id="A0A0M1VW20"/>
<dbReference type="InterPro" id="IPR050179">
    <property type="entry name" value="Trans_hexapeptide_repeat"/>
</dbReference>
<dbReference type="Gene3D" id="3.40.1390.10">
    <property type="entry name" value="MurE/MurF, N-terminal domain"/>
    <property type="match status" value="1"/>
</dbReference>
<evidence type="ECO:0008006" key="3">
    <source>
        <dbReference type="Google" id="ProtNLM"/>
    </source>
</evidence>
<dbReference type="SUPFAM" id="SSF51161">
    <property type="entry name" value="Trimeric LpxA-like enzymes"/>
    <property type="match status" value="1"/>
</dbReference>
<evidence type="ECO:0000313" key="2">
    <source>
        <dbReference type="Proteomes" id="UP000004925"/>
    </source>
</evidence>
<dbReference type="Proteomes" id="UP000004925">
    <property type="component" value="Unassembled WGS sequence"/>
</dbReference>
<accession>A0A0M1VW20</accession>
<comment type="caution">
    <text evidence="1">The sequence shown here is derived from an EMBL/GenBank/DDBJ whole genome shotgun (WGS) entry which is preliminary data.</text>
</comment>
<protein>
    <recommendedName>
        <fullName evidence="3">UDP-3-O-(3-hydroxymyristoyl)glucosamine N-acyltransferase</fullName>
    </recommendedName>
</protein>
<gene>
    <name evidence="1" type="ORF">FSCG_01349</name>
</gene>
<reference evidence="1 2" key="1">
    <citation type="submission" date="2011-10" db="EMBL/GenBank/DDBJ databases">
        <title>The Genome Sequence of Fusobacterium sp. 4_1_13.</title>
        <authorList>
            <consortium name="The Broad Institute Genome Sequencing Platform"/>
            <person name="Earl A."/>
            <person name="Ward D."/>
            <person name="Feldgarden M."/>
            <person name="Gevers D."/>
            <person name="Strauss J."/>
            <person name="Ambrose C."/>
            <person name="Allen-Vercoe E."/>
            <person name="Young S.K."/>
            <person name="Zeng Q."/>
            <person name="Gargeya S."/>
            <person name="Fitzgerald M."/>
            <person name="Haas B."/>
            <person name="Abouelleil A."/>
            <person name="Alvarado L."/>
            <person name="Arachchi H.M."/>
            <person name="Berlin A."/>
            <person name="Brown A."/>
            <person name="Chapman S.B."/>
            <person name="Chen Z."/>
            <person name="Dunbar C."/>
            <person name="Freedman E."/>
            <person name="Gearin G."/>
            <person name="Goldberg J."/>
            <person name="Griggs A."/>
            <person name="Gujja S."/>
            <person name="Heiman D."/>
            <person name="Howarth C."/>
            <person name="Larson L."/>
            <person name="Lui A."/>
            <person name="MacDonald P.J."/>
            <person name="Montmayeur A."/>
            <person name="Murphy C."/>
            <person name="Neiman D."/>
            <person name="Pearson M."/>
            <person name="Priest M."/>
            <person name="Roberts A."/>
            <person name="Saif S."/>
            <person name="Shea T."/>
            <person name="Shenoy N."/>
            <person name="Sisk P."/>
            <person name="Stolte C."/>
            <person name="Sykes S."/>
            <person name="Wortman J."/>
            <person name="Nusbaum C."/>
            <person name="Birren B."/>
        </authorList>
    </citation>
    <scope>NUCLEOTIDE SEQUENCE [LARGE SCALE GENOMIC DNA]</scope>
    <source>
        <strain evidence="1 2">4_1_13</strain>
    </source>
</reference>
<dbReference type="RefSeq" id="WP_008803234.1">
    <property type="nucleotide sequence ID" value="NZ_KQ235737.1"/>
</dbReference>
<sequence>MKLSELNFGKIEKDGEFNWLGLTAEEYEGKKHLVFFESEKYLKELEKNSTLSCVITTDILREKIKRKDIGILVSKTPREDFFKLHNLLNKNNFYKMGKKENKISNTAKISKTAVIKSNNIVIEDNVEIDDFVVIYPNVTIKKNVKIGAGTIIGSRPLEVFSNGKENFHISAVGDIFIDENVEIYSNTTVEMGVFGTTYIGKHVHVDDLVQVGHDVKIGDLSIIVAGTVIGGRTRIGKNSYLSINSTIKNGLILGENCKVNMGAVVSQNVKDNETVTGNLAIEHSKFIKNLKKILE</sequence>
<dbReference type="PANTHER" id="PTHR43300">
    <property type="entry name" value="ACETYLTRANSFERASE"/>
    <property type="match status" value="1"/>
</dbReference>
<evidence type="ECO:0000313" key="1">
    <source>
        <dbReference type="EMBL" id="EEO40636.1"/>
    </source>
</evidence>
<dbReference type="InterPro" id="IPR011004">
    <property type="entry name" value="Trimer_LpxA-like_sf"/>
</dbReference>
<organism evidence="1 2">
    <name type="scientific">Fusobacterium vincentii 4_1_13</name>
    <dbReference type="NCBI Taxonomy" id="469606"/>
    <lineage>
        <taxon>Bacteria</taxon>
        <taxon>Fusobacteriati</taxon>
        <taxon>Fusobacteriota</taxon>
        <taxon>Fusobacteriia</taxon>
        <taxon>Fusobacteriales</taxon>
        <taxon>Fusobacteriaceae</taxon>
        <taxon>Fusobacterium</taxon>
    </lineage>
</organism>
<dbReference type="Pfam" id="PF00132">
    <property type="entry name" value="Hexapep"/>
    <property type="match status" value="2"/>
</dbReference>
<proteinExistence type="predicted"/>
<dbReference type="eggNOG" id="COG1044">
    <property type="taxonomic scope" value="Bacteria"/>
</dbReference>
<name>A0A0M1VW20_FUSVC</name>
<dbReference type="EMBL" id="ACDE02000018">
    <property type="protein sequence ID" value="EEO40636.1"/>
    <property type="molecule type" value="Genomic_DNA"/>
</dbReference>
<dbReference type="HOGENOM" id="CLU_049865_1_1_0"/>